<sequence length="68" mass="7795">MGTPKGRREFRKRCLRGRRRVLCRRLHKHSNQALEKGAAQALEKGVAQALEIKHSKGAAQAFKKDTWK</sequence>
<dbReference type="AlphaFoldDB" id="A0A8H7E603"/>
<evidence type="ECO:0000313" key="2">
    <source>
        <dbReference type="Proteomes" id="UP000606974"/>
    </source>
</evidence>
<reference evidence="1" key="1">
    <citation type="submission" date="2020-02" db="EMBL/GenBank/DDBJ databases">
        <authorList>
            <person name="Palmer J.M."/>
        </authorList>
    </citation>
    <scope>NUCLEOTIDE SEQUENCE</scope>
    <source>
        <strain evidence="1">EPUS1.4</strain>
        <tissue evidence="1">Thallus</tissue>
    </source>
</reference>
<dbReference type="EMBL" id="JAACFV010000059">
    <property type="protein sequence ID" value="KAF7508076.1"/>
    <property type="molecule type" value="Genomic_DNA"/>
</dbReference>
<gene>
    <name evidence="1" type="ORF">GJ744_009658</name>
</gene>
<accession>A0A8H7E603</accession>
<organism evidence="1 2">
    <name type="scientific">Endocarpon pusillum</name>
    <dbReference type="NCBI Taxonomy" id="364733"/>
    <lineage>
        <taxon>Eukaryota</taxon>
        <taxon>Fungi</taxon>
        <taxon>Dikarya</taxon>
        <taxon>Ascomycota</taxon>
        <taxon>Pezizomycotina</taxon>
        <taxon>Eurotiomycetes</taxon>
        <taxon>Chaetothyriomycetidae</taxon>
        <taxon>Verrucariales</taxon>
        <taxon>Verrucariaceae</taxon>
        <taxon>Endocarpon</taxon>
    </lineage>
</organism>
<dbReference type="Proteomes" id="UP000606974">
    <property type="component" value="Unassembled WGS sequence"/>
</dbReference>
<proteinExistence type="predicted"/>
<name>A0A8H7E603_9EURO</name>
<protein>
    <submittedName>
        <fullName evidence="1">Uncharacterized protein</fullName>
    </submittedName>
</protein>
<evidence type="ECO:0000313" key="1">
    <source>
        <dbReference type="EMBL" id="KAF7508076.1"/>
    </source>
</evidence>
<comment type="caution">
    <text evidence="1">The sequence shown here is derived from an EMBL/GenBank/DDBJ whole genome shotgun (WGS) entry which is preliminary data.</text>
</comment>
<keyword evidence="2" id="KW-1185">Reference proteome</keyword>